<name>A0A8S3RFY6_MYTED</name>
<dbReference type="SUPFAM" id="SSF53300">
    <property type="entry name" value="vWA-like"/>
    <property type="match status" value="1"/>
</dbReference>
<accession>A0A8S3RFY6</accession>
<organism evidence="2 3">
    <name type="scientific">Mytilus edulis</name>
    <name type="common">Blue mussel</name>
    <dbReference type="NCBI Taxonomy" id="6550"/>
    <lineage>
        <taxon>Eukaryota</taxon>
        <taxon>Metazoa</taxon>
        <taxon>Spiralia</taxon>
        <taxon>Lophotrochozoa</taxon>
        <taxon>Mollusca</taxon>
        <taxon>Bivalvia</taxon>
        <taxon>Autobranchia</taxon>
        <taxon>Pteriomorphia</taxon>
        <taxon>Mytilida</taxon>
        <taxon>Mytiloidea</taxon>
        <taxon>Mytilidae</taxon>
        <taxon>Mytilinae</taxon>
        <taxon>Mytilus</taxon>
    </lineage>
</organism>
<dbReference type="CDD" id="cd01450">
    <property type="entry name" value="vWFA_subfamily_ECM"/>
    <property type="match status" value="1"/>
</dbReference>
<keyword evidence="3" id="KW-1185">Reference proteome</keyword>
<dbReference type="AlphaFoldDB" id="A0A8S3RFY6"/>
<dbReference type="OrthoDB" id="6055197at2759"/>
<gene>
    <name evidence="2" type="ORF">MEDL_19722</name>
</gene>
<dbReference type="PROSITE" id="PS50234">
    <property type="entry name" value="VWFA"/>
    <property type="match status" value="1"/>
</dbReference>
<proteinExistence type="predicted"/>
<evidence type="ECO:0000313" key="2">
    <source>
        <dbReference type="EMBL" id="CAG2205374.1"/>
    </source>
</evidence>
<dbReference type="InterPro" id="IPR036465">
    <property type="entry name" value="vWFA_dom_sf"/>
</dbReference>
<dbReference type="Proteomes" id="UP000683360">
    <property type="component" value="Unassembled WGS sequence"/>
</dbReference>
<protein>
    <submittedName>
        <fullName evidence="2">COL12A</fullName>
    </submittedName>
</protein>
<comment type="caution">
    <text evidence="2">The sequence shown here is derived from an EMBL/GenBank/DDBJ whole genome shotgun (WGS) entry which is preliminary data.</text>
</comment>
<dbReference type="Gene3D" id="3.40.50.410">
    <property type="entry name" value="von Willebrand factor, type A domain"/>
    <property type="match status" value="1"/>
</dbReference>
<dbReference type="PANTHER" id="PTHR24020:SF84">
    <property type="entry name" value="VWFA DOMAIN-CONTAINING PROTEIN"/>
    <property type="match status" value="1"/>
</dbReference>
<reference evidence="2" key="1">
    <citation type="submission" date="2021-03" db="EMBL/GenBank/DDBJ databases">
        <authorList>
            <person name="Bekaert M."/>
        </authorList>
    </citation>
    <scope>NUCLEOTIDE SEQUENCE</scope>
</reference>
<dbReference type="PANTHER" id="PTHR24020">
    <property type="entry name" value="COLLAGEN ALPHA"/>
    <property type="match status" value="1"/>
</dbReference>
<dbReference type="InterPro" id="IPR002035">
    <property type="entry name" value="VWF_A"/>
</dbReference>
<dbReference type="InterPro" id="IPR050525">
    <property type="entry name" value="ECM_Assembly_Org"/>
</dbReference>
<evidence type="ECO:0000259" key="1">
    <source>
        <dbReference type="PROSITE" id="PS50234"/>
    </source>
</evidence>
<evidence type="ECO:0000313" key="3">
    <source>
        <dbReference type="Proteomes" id="UP000683360"/>
    </source>
</evidence>
<dbReference type="Pfam" id="PF00092">
    <property type="entry name" value="VWA"/>
    <property type="match status" value="1"/>
</dbReference>
<sequence length="317" mass="35463">MYTSYLFDKLPPIDRMALRNTFSSGILQSGSQTGAKYEYAPLVSVSVFHSSCRIPFNLLIVTNHGCDICADIVFLFDDSSSIPVADPHGFHKMKDFMVEVVQSFTNFGPPNGVQVSVVLVAHTVRNYFYLNNFTQETDIVHHMKIFPELKGSATAIGEGLKFVREKSFLPKFGGERLCANKFLVLLTDGKHNLGALPKPQAEALKYDGVTIFVIGVGPKVLMSELLAIASKPEYVFNVTDFDQLATINDRIVDDACNVARYALVPVFYPLTQKKAPWPPGLLGLDQLANQHHLPWLAHNEHSHQHDEQSHQHDDRIR</sequence>
<dbReference type="EMBL" id="CAJPWZ010001022">
    <property type="protein sequence ID" value="CAG2205374.1"/>
    <property type="molecule type" value="Genomic_DNA"/>
</dbReference>
<feature type="domain" description="VWFA" evidence="1">
    <location>
        <begin position="71"/>
        <end position="251"/>
    </location>
</feature>
<dbReference type="SMART" id="SM00327">
    <property type="entry name" value="VWA"/>
    <property type="match status" value="1"/>
</dbReference>